<dbReference type="KEGG" id="cik:H0194_08690"/>
<dbReference type="InterPro" id="IPR050172">
    <property type="entry name" value="SsuD_RutA_monooxygenase"/>
</dbReference>
<reference evidence="6 7" key="1">
    <citation type="submission" date="2020-07" db="EMBL/GenBank/DDBJ databases">
        <title>Complete genome and description of Corynebacterium incognita strain Marseille-Q3630 sp. nov.</title>
        <authorList>
            <person name="Boxberger M."/>
        </authorList>
    </citation>
    <scope>NUCLEOTIDE SEQUENCE [LARGE SCALE GENOMIC DNA]</scope>
    <source>
        <strain evidence="6 7">Marseille-Q3630</strain>
    </source>
</reference>
<evidence type="ECO:0000313" key="6">
    <source>
        <dbReference type="EMBL" id="QNE89132.1"/>
    </source>
</evidence>
<evidence type="ECO:0000256" key="1">
    <source>
        <dbReference type="ARBA" id="ARBA00022630"/>
    </source>
</evidence>
<dbReference type="Gene3D" id="3.20.20.30">
    <property type="entry name" value="Luciferase-like domain"/>
    <property type="match status" value="1"/>
</dbReference>
<keyword evidence="2" id="KW-0288">FMN</keyword>
<evidence type="ECO:0000259" key="5">
    <source>
        <dbReference type="Pfam" id="PF00296"/>
    </source>
</evidence>
<organism evidence="6 7">
    <name type="scientific">Corynebacterium incognita</name>
    <dbReference type="NCBI Taxonomy" id="2754725"/>
    <lineage>
        <taxon>Bacteria</taxon>
        <taxon>Bacillati</taxon>
        <taxon>Actinomycetota</taxon>
        <taxon>Actinomycetes</taxon>
        <taxon>Mycobacteriales</taxon>
        <taxon>Corynebacteriaceae</taxon>
        <taxon>Corynebacterium</taxon>
    </lineage>
</organism>
<feature type="domain" description="Luciferase-like" evidence="5">
    <location>
        <begin position="33"/>
        <end position="344"/>
    </location>
</feature>
<evidence type="ECO:0000256" key="2">
    <source>
        <dbReference type="ARBA" id="ARBA00022643"/>
    </source>
</evidence>
<protein>
    <submittedName>
        <fullName evidence="6">LLM class flavin-dependent oxidoreductase</fullName>
    </submittedName>
</protein>
<dbReference type="PANTHER" id="PTHR42847:SF4">
    <property type="entry name" value="ALKANESULFONATE MONOOXYGENASE-RELATED"/>
    <property type="match status" value="1"/>
</dbReference>
<dbReference type="GO" id="GO:0008726">
    <property type="term" value="F:alkanesulfonate monooxygenase activity"/>
    <property type="evidence" value="ECO:0007669"/>
    <property type="project" value="TreeGrafter"/>
</dbReference>
<dbReference type="EMBL" id="CP059404">
    <property type="protein sequence ID" value="QNE89132.1"/>
    <property type="molecule type" value="Genomic_DNA"/>
</dbReference>
<sequence length="393" mass="43365">MTSNTSQLTLHWFLPTYGDSRGIMAGGLGTQNMHGEREATMDYLTQVVEAAEHNGFESVLTPSGLWCEDAWLIASGLAARTKRLKFLIAVRPGLVSPTMIGQQGQTFQKLFDNRLLINVVIGGEDYEQRAFGDHLSKKERYARGSEALTVTDHLWKNPEPITFQGEYINIEGAQLKELPEVAPPVMISGSSPEGIECSAQHGDVYLTWGEPPAPAGEKIAKVRDRATELGRELGYGLRVHIIARPTEEEAWCEAQRLVDALDVDKVRAMQESLARSQSEGQRRMQELHGMGSDFRDGIDARELEIYPNLWAGIGLVRSGTGTALVGSYEQVAQRMKEYMDLGFDNFVLSGYPHLEETYQVGEGVVPELQKLGITVANHEHHGAAEGEDNNAAN</sequence>
<dbReference type="InterPro" id="IPR036661">
    <property type="entry name" value="Luciferase-like_sf"/>
</dbReference>
<evidence type="ECO:0000256" key="4">
    <source>
        <dbReference type="ARBA" id="ARBA00023033"/>
    </source>
</evidence>
<gene>
    <name evidence="6" type="ORF">H0194_08690</name>
</gene>
<evidence type="ECO:0000313" key="7">
    <source>
        <dbReference type="Proteomes" id="UP000515743"/>
    </source>
</evidence>
<accession>A0A7G7CNG6</accession>
<dbReference type="Proteomes" id="UP000515743">
    <property type="component" value="Chromosome"/>
</dbReference>
<dbReference type="CDD" id="cd01094">
    <property type="entry name" value="Alkanesulfonate_monoxygenase"/>
    <property type="match status" value="1"/>
</dbReference>
<dbReference type="AlphaFoldDB" id="A0A7G7CNG6"/>
<evidence type="ECO:0000256" key="3">
    <source>
        <dbReference type="ARBA" id="ARBA00023002"/>
    </source>
</evidence>
<dbReference type="PANTHER" id="PTHR42847">
    <property type="entry name" value="ALKANESULFONATE MONOOXYGENASE"/>
    <property type="match status" value="1"/>
</dbReference>
<name>A0A7G7CNG6_9CORY</name>
<keyword evidence="3" id="KW-0560">Oxidoreductase</keyword>
<dbReference type="SUPFAM" id="SSF51679">
    <property type="entry name" value="Bacterial luciferase-like"/>
    <property type="match status" value="1"/>
</dbReference>
<dbReference type="RefSeq" id="WP_185175510.1">
    <property type="nucleotide sequence ID" value="NZ_CP059404.1"/>
</dbReference>
<dbReference type="InterPro" id="IPR011251">
    <property type="entry name" value="Luciferase-like_dom"/>
</dbReference>
<proteinExistence type="predicted"/>
<dbReference type="Pfam" id="PF00296">
    <property type="entry name" value="Bac_luciferase"/>
    <property type="match status" value="1"/>
</dbReference>
<keyword evidence="4" id="KW-0503">Monooxygenase</keyword>
<keyword evidence="1" id="KW-0285">Flavoprotein</keyword>
<keyword evidence="7" id="KW-1185">Reference proteome</keyword>
<dbReference type="GO" id="GO:0046306">
    <property type="term" value="P:alkanesulfonate catabolic process"/>
    <property type="evidence" value="ECO:0007669"/>
    <property type="project" value="TreeGrafter"/>
</dbReference>